<feature type="compositionally biased region" description="Pro residues" evidence="2">
    <location>
        <begin position="354"/>
        <end position="367"/>
    </location>
</feature>
<feature type="region of interest" description="Disordered" evidence="2">
    <location>
        <begin position="215"/>
        <end position="378"/>
    </location>
</feature>
<feature type="compositionally biased region" description="Low complexity" evidence="2">
    <location>
        <begin position="124"/>
        <end position="134"/>
    </location>
</feature>
<feature type="compositionally biased region" description="Polar residues" evidence="2">
    <location>
        <begin position="292"/>
        <end position="322"/>
    </location>
</feature>
<feature type="compositionally biased region" description="Polar residues" evidence="2">
    <location>
        <begin position="238"/>
        <end position="254"/>
    </location>
</feature>
<dbReference type="GO" id="GO:0005737">
    <property type="term" value="C:cytoplasm"/>
    <property type="evidence" value="ECO:0007669"/>
    <property type="project" value="TreeGrafter"/>
</dbReference>
<dbReference type="PROSITE" id="PS51651">
    <property type="entry name" value="DOCKER"/>
    <property type="match status" value="1"/>
</dbReference>
<evidence type="ECO:0000313" key="5">
    <source>
        <dbReference type="Proteomes" id="UP000759131"/>
    </source>
</evidence>
<dbReference type="Proteomes" id="UP000759131">
    <property type="component" value="Unassembled WGS sequence"/>
</dbReference>
<dbReference type="GO" id="GO:0005886">
    <property type="term" value="C:plasma membrane"/>
    <property type="evidence" value="ECO:0007669"/>
    <property type="project" value="TreeGrafter"/>
</dbReference>
<dbReference type="PANTHER" id="PTHR45653">
    <property type="entry name" value="DEDICATOR OF CYTOKINESIS"/>
    <property type="match status" value="1"/>
</dbReference>
<feature type="region of interest" description="Disordered" evidence="2">
    <location>
        <begin position="167"/>
        <end position="195"/>
    </location>
</feature>
<name>A0A7R9KWK9_9ACAR</name>
<dbReference type="GO" id="GO:0007520">
    <property type="term" value="P:myoblast fusion"/>
    <property type="evidence" value="ECO:0007669"/>
    <property type="project" value="TreeGrafter"/>
</dbReference>
<dbReference type="GO" id="GO:0007264">
    <property type="term" value="P:small GTPase-mediated signal transduction"/>
    <property type="evidence" value="ECO:0007669"/>
    <property type="project" value="InterPro"/>
</dbReference>
<dbReference type="PANTHER" id="PTHR45653:SF10">
    <property type="entry name" value="MYOBLAST CITY, ISOFORM B"/>
    <property type="match status" value="1"/>
</dbReference>
<protein>
    <recommendedName>
        <fullName evidence="3">DOCKER domain-containing protein</fullName>
    </recommendedName>
</protein>
<feature type="compositionally biased region" description="Pro residues" evidence="2">
    <location>
        <begin position="328"/>
        <end position="347"/>
    </location>
</feature>
<proteinExistence type="inferred from homology"/>
<dbReference type="Pfam" id="PF20421">
    <property type="entry name" value="DHR-2_Lobe_C"/>
    <property type="match status" value="1"/>
</dbReference>
<evidence type="ECO:0000259" key="3">
    <source>
        <dbReference type="PROSITE" id="PS51651"/>
    </source>
</evidence>
<evidence type="ECO:0000256" key="1">
    <source>
        <dbReference type="PROSITE-ProRule" id="PRU00984"/>
    </source>
</evidence>
<gene>
    <name evidence="4" type="ORF">OSB1V03_LOCUS10841</name>
</gene>
<organism evidence="4">
    <name type="scientific">Medioppia subpectinata</name>
    <dbReference type="NCBI Taxonomy" id="1979941"/>
    <lineage>
        <taxon>Eukaryota</taxon>
        <taxon>Metazoa</taxon>
        <taxon>Ecdysozoa</taxon>
        <taxon>Arthropoda</taxon>
        <taxon>Chelicerata</taxon>
        <taxon>Arachnida</taxon>
        <taxon>Acari</taxon>
        <taxon>Acariformes</taxon>
        <taxon>Sarcoptiformes</taxon>
        <taxon>Oribatida</taxon>
        <taxon>Brachypylina</taxon>
        <taxon>Oppioidea</taxon>
        <taxon>Oppiidae</taxon>
        <taxon>Medioppia</taxon>
    </lineage>
</organism>
<dbReference type="OrthoDB" id="18896at2759"/>
<dbReference type="EMBL" id="CAJPIZ010008100">
    <property type="protein sequence ID" value="CAG2110858.1"/>
    <property type="molecule type" value="Genomic_DNA"/>
</dbReference>
<dbReference type="InterPro" id="IPR046773">
    <property type="entry name" value="DOCKER_Lobe_C"/>
</dbReference>
<dbReference type="InterPro" id="IPR043162">
    <property type="entry name" value="DOCK_C_lobe_C"/>
</dbReference>
<dbReference type="InterPro" id="IPR026791">
    <property type="entry name" value="DOCK"/>
</dbReference>
<evidence type="ECO:0000256" key="2">
    <source>
        <dbReference type="SAM" id="MobiDB-lite"/>
    </source>
</evidence>
<evidence type="ECO:0000313" key="4">
    <source>
        <dbReference type="EMBL" id="CAD7630428.1"/>
    </source>
</evidence>
<dbReference type="InterPro" id="IPR027357">
    <property type="entry name" value="DOCKER_dom"/>
</dbReference>
<feature type="compositionally biased region" description="Low complexity" evidence="2">
    <location>
        <begin position="255"/>
        <end position="274"/>
    </location>
</feature>
<feature type="domain" description="DOCKER" evidence="3">
    <location>
        <begin position="1"/>
        <end position="85"/>
    </location>
</feature>
<reference evidence="4" key="1">
    <citation type="submission" date="2020-11" db="EMBL/GenBank/DDBJ databases">
        <authorList>
            <person name="Tran Van P."/>
        </authorList>
    </citation>
    <scope>NUCLEOTIDE SEQUENCE</scope>
</reference>
<sequence length="378" mass="41665">MGGIVNYEKAFFNDEYLAKHPFRKDQDGITRLKTLIALQIPLLEVGIGLHKQRAPQSLRPFHDHMEEAFAKLKNNVEERYGKRSLPEDLIDKFNVKIRHGFSEKNRQFPNSHSSAPTKVFDRNSSGSLSSDSPSKAGRSISVWVKPNQLNNTSGHSNSVSTTNLFSTSTLSKLKKQSSKDGVLMRRSNNETSSQAQWYAPDLLNKADTNQTSQTVIELSEPLSSHRPLRSEYERRLSRPNSGQYRTQSTHSPTRSLSHGASSNSLSVSPHSNSLTDALDDKPPPLPVKQSFADYSNLSENGTNGSDLTVVSIKRNSGSMSSTLKHKSPPPPPPDNSSPPNSPRSPPELPKKPQRPVPPSPPSPPSPVPSNQSDQIIDN</sequence>
<keyword evidence="5" id="KW-1185">Reference proteome</keyword>
<dbReference type="GO" id="GO:0031267">
    <property type="term" value="F:small GTPase binding"/>
    <property type="evidence" value="ECO:0007669"/>
    <property type="project" value="TreeGrafter"/>
</dbReference>
<dbReference type="EMBL" id="OC862675">
    <property type="protein sequence ID" value="CAD7630428.1"/>
    <property type="molecule type" value="Genomic_DNA"/>
</dbReference>
<feature type="region of interest" description="Disordered" evidence="2">
    <location>
        <begin position="104"/>
        <end position="137"/>
    </location>
</feature>
<comment type="similarity">
    <text evidence="1">Belongs to the DOCK family.</text>
</comment>
<dbReference type="AlphaFoldDB" id="A0A7R9KWK9"/>
<dbReference type="Gene3D" id="1.20.58.740">
    <property type="match status" value="1"/>
</dbReference>
<dbReference type="GO" id="GO:0016477">
    <property type="term" value="P:cell migration"/>
    <property type="evidence" value="ECO:0007669"/>
    <property type="project" value="TreeGrafter"/>
</dbReference>
<accession>A0A7R9KWK9</accession>
<dbReference type="GO" id="GO:0005085">
    <property type="term" value="F:guanyl-nucleotide exchange factor activity"/>
    <property type="evidence" value="ECO:0007669"/>
    <property type="project" value="InterPro"/>
</dbReference>
<feature type="compositionally biased region" description="Polar residues" evidence="2">
    <location>
        <begin position="107"/>
        <end position="116"/>
    </location>
</feature>